<feature type="transmembrane region" description="Helical" evidence="1">
    <location>
        <begin position="63"/>
        <end position="85"/>
    </location>
</feature>
<proteinExistence type="predicted"/>
<protein>
    <submittedName>
        <fullName evidence="2">25667_t:CDS:1</fullName>
    </submittedName>
</protein>
<dbReference type="Proteomes" id="UP000789901">
    <property type="component" value="Unassembled WGS sequence"/>
</dbReference>
<feature type="transmembrane region" description="Helical" evidence="1">
    <location>
        <begin position="239"/>
        <end position="259"/>
    </location>
</feature>
<keyword evidence="3" id="KW-1185">Reference proteome</keyword>
<feature type="transmembrane region" description="Helical" evidence="1">
    <location>
        <begin position="105"/>
        <end position="128"/>
    </location>
</feature>
<evidence type="ECO:0000313" key="3">
    <source>
        <dbReference type="Proteomes" id="UP000789901"/>
    </source>
</evidence>
<name>A0ABN7UEI6_GIGMA</name>
<feature type="transmembrane region" description="Helical" evidence="1">
    <location>
        <begin position="140"/>
        <end position="164"/>
    </location>
</feature>
<organism evidence="2 3">
    <name type="scientific">Gigaspora margarita</name>
    <dbReference type="NCBI Taxonomy" id="4874"/>
    <lineage>
        <taxon>Eukaryota</taxon>
        <taxon>Fungi</taxon>
        <taxon>Fungi incertae sedis</taxon>
        <taxon>Mucoromycota</taxon>
        <taxon>Glomeromycotina</taxon>
        <taxon>Glomeromycetes</taxon>
        <taxon>Diversisporales</taxon>
        <taxon>Gigasporaceae</taxon>
        <taxon>Gigaspora</taxon>
    </lineage>
</organism>
<reference evidence="2 3" key="1">
    <citation type="submission" date="2021-06" db="EMBL/GenBank/DDBJ databases">
        <authorList>
            <person name="Kallberg Y."/>
            <person name="Tangrot J."/>
            <person name="Rosling A."/>
        </authorList>
    </citation>
    <scope>NUCLEOTIDE SEQUENCE [LARGE SCALE GENOMIC DNA]</scope>
    <source>
        <strain evidence="2 3">120-4 pot B 10/14</strain>
    </source>
</reference>
<keyword evidence="1" id="KW-0812">Transmembrane</keyword>
<feature type="transmembrane region" description="Helical" evidence="1">
    <location>
        <begin position="33"/>
        <end position="51"/>
    </location>
</feature>
<keyword evidence="1" id="KW-0472">Membrane</keyword>
<feature type="transmembrane region" description="Helical" evidence="1">
    <location>
        <begin position="176"/>
        <end position="198"/>
    </location>
</feature>
<comment type="caution">
    <text evidence="2">The sequence shown here is derived from an EMBL/GenBank/DDBJ whole genome shotgun (WGS) entry which is preliminary data.</text>
</comment>
<keyword evidence="1" id="KW-1133">Transmembrane helix</keyword>
<dbReference type="EMBL" id="CAJVQB010002122">
    <property type="protein sequence ID" value="CAG8562861.1"/>
    <property type="molecule type" value="Genomic_DNA"/>
</dbReference>
<sequence>MVFENASLTFLQNMDFGNSSTYSTEPFDPDNDHFYSLISLFGGVFFTSFQNRPNPSKPSIISIYLNYSLDLIYCAYATLVISFAIDQNATCSRNENCESAPDYEISLAIIIIICAISTILSIVNIIRNQKLNYWFSYKKMLYVTFFLNHIILPTLLLAFVLYVNSKENGISSRYRIIAWVLPFLFIISLLGLCFLQLIRRCIDNNNQERERDRMSEQEAGENNIPPNAKYTKIVSAQRCCFQIIFLVSVGIFIAVGFFLASSKTSSQAKNLFLTFLSGLVGNIILRRVFLTNTRTDRTSSIDYILSSQETKERIIEMFTFEKHYYSHEFILTDVNKHLPLNTRQN</sequence>
<evidence type="ECO:0000313" key="2">
    <source>
        <dbReference type="EMBL" id="CAG8562861.1"/>
    </source>
</evidence>
<accession>A0ABN7UEI6</accession>
<evidence type="ECO:0000256" key="1">
    <source>
        <dbReference type="SAM" id="Phobius"/>
    </source>
</evidence>
<feature type="transmembrane region" description="Helical" evidence="1">
    <location>
        <begin position="271"/>
        <end position="289"/>
    </location>
</feature>
<gene>
    <name evidence="2" type="ORF">GMARGA_LOCUS5103</name>
</gene>